<dbReference type="OrthoDB" id="287356at2"/>
<evidence type="ECO:0000313" key="2">
    <source>
        <dbReference type="Proteomes" id="UP000239388"/>
    </source>
</evidence>
<proteinExistence type="predicted"/>
<comment type="caution">
    <text evidence="1">The sequence shown here is derived from an EMBL/GenBank/DDBJ whole genome shotgun (WGS) entry which is preliminary data.</text>
</comment>
<dbReference type="AlphaFoldDB" id="A0A2S8GG03"/>
<reference evidence="1 2" key="1">
    <citation type="submission" date="2018-02" db="EMBL/GenBank/DDBJ databases">
        <title>Comparative genomes isolates from brazilian mangrove.</title>
        <authorList>
            <person name="Araujo J.E."/>
            <person name="Taketani R.G."/>
            <person name="Silva M.C.P."/>
            <person name="Loureco M.V."/>
            <person name="Andreote F.D."/>
        </authorList>
    </citation>
    <scope>NUCLEOTIDE SEQUENCE [LARGE SCALE GENOMIC DNA]</scope>
    <source>
        <strain evidence="1 2">NAP PRIS-MGV</strain>
    </source>
</reference>
<dbReference type="RefSeq" id="WP_105350493.1">
    <property type="nucleotide sequence ID" value="NZ_PUIB01000001.1"/>
</dbReference>
<sequence length="133" mass="15006">MGQNSLVTDEIVAGSEFLHRFNQYMPVKAAFWLQAADSDQPYLYVASDELSDQNFDIAYGEVLRITKEIRSTSYLDPFCVRLIYADNPLAQAAVQIEQDYPAPLNTRFRGSEFGGVSVDDVYIYSPKSFTSQP</sequence>
<organism evidence="1 2">
    <name type="scientific">Blastopirellula marina</name>
    <dbReference type="NCBI Taxonomy" id="124"/>
    <lineage>
        <taxon>Bacteria</taxon>
        <taxon>Pseudomonadati</taxon>
        <taxon>Planctomycetota</taxon>
        <taxon>Planctomycetia</taxon>
        <taxon>Pirellulales</taxon>
        <taxon>Pirellulaceae</taxon>
        <taxon>Blastopirellula</taxon>
    </lineage>
</organism>
<dbReference type="Proteomes" id="UP000239388">
    <property type="component" value="Unassembled WGS sequence"/>
</dbReference>
<evidence type="ECO:0000313" key="1">
    <source>
        <dbReference type="EMBL" id="PQO43407.1"/>
    </source>
</evidence>
<gene>
    <name evidence="1" type="ORF">C5Y98_00400</name>
</gene>
<accession>A0A2S8GG03</accession>
<protein>
    <submittedName>
        <fullName evidence="1">Uncharacterized protein</fullName>
    </submittedName>
</protein>
<dbReference type="EMBL" id="PUIB01000001">
    <property type="protein sequence ID" value="PQO43407.1"/>
    <property type="molecule type" value="Genomic_DNA"/>
</dbReference>
<name>A0A2S8GG03_9BACT</name>